<proteinExistence type="predicted"/>
<feature type="region of interest" description="Disordered" evidence="1">
    <location>
        <begin position="119"/>
        <end position="144"/>
    </location>
</feature>
<evidence type="ECO:0000313" key="3">
    <source>
        <dbReference type="Proteomes" id="UP000595437"/>
    </source>
</evidence>
<feature type="region of interest" description="Disordered" evidence="1">
    <location>
        <begin position="273"/>
        <end position="301"/>
    </location>
</feature>
<evidence type="ECO:0000313" key="2">
    <source>
        <dbReference type="EMBL" id="QQP55303.1"/>
    </source>
</evidence>
<keyword evidence="3" id="KW-1185">Reference proteome</keyword>
<name>A0A7T8KG50_CALRO</name>
<accession>A0A7T8KG50</accession>
<gene>
    <name evidence="2" type="ORF">FKW44_008445</name>
</gene>
<feature type="compositionally biased region" description="Polar residues" evidence="1">
    <location>
        <begin position="273"/>
        <end position="284"/>
    </location>
</feature>
<reference evidence="3" key="1">
    <citation type="submission" date="2021-01" db="EMBL/GenBank/DDBJ databases">
        <title>Caligus Genome Assembly.</title>
        <authorList>
            <person name="Gallardo-Escarate C."/>
        </authorList>
    </citation>
    <scope>NUCLEOTIDE SEQUENCE [LARGE SCALE GENOMIC DNA]</scope>
</reference>
<organism evidence="2 3">
    <name type="scientific">Caligus rogercresseyi</name>
    <name type="common">Sea louse</name>
    <dbReference type="NCBI Taxonomy" id="217165"/>
    <lineage>
        <taxon>Eukaryota</taxon>
        <taxon>Metazoa</taxon>
        <taxon>Ecdysozoa</taxon>
        <taxon>Arthropoda</taxon>
        <taxon>Crustacea</taxon>
        <taxon>Multicrustacea</taxon>
        <taxon>Hexanauplia</taxon>
        <taxon>Copepoda</taxon>
        <taxon>Siphonostomatoida</taxon>
        <taxon>Caligidae</taxon>
        <taxon>Caligus</taxon>
    </lineage>
</organism>
<sequence>MEEKKRHAMFASFRAGRSPKEVIEFLDYPKSTVYDQWKAWNSFKKNDAHRKKRSRSLGATRTDEFVAKVKRKVNEDGNKSYAKLAAEMGCSKQTIANTINKDLGYSSYKKRHRMLLKKGDQGVQEGGPAQQPPARDGRSPQVFSDENFFSQDQNSNRQNDRWICQNVDEVPIVKHTKFPSFVMFLGVISSEGEPCPPTSSRGSQGQHGHLHRRHEERHEAWMDLVANGRPYVFQQDSAPAHKSRETQAWLLENLPYHWSPDLWPPAPLTATPSTISSGEWSRTRPTSRSKHFRLPQGHHRGGVRQYEKDVVAKACGRFKHRLEMIVAANGSYIEN</sequence>
<dbReference type="EMBL" id="CP045894">
    <property type="protein sequence ID" value="QQP55303.1"/>
    <property type="molecule type" value="Genomic_DNA"/>
</dbReference>
<dbReference type="PANTHER" id="PTHR46068:SF1">
    <property type="entry name" value="TRANSPOSASE IS30-LIKE HTH DOMAIN-CONTAINING PROTEIN"/>
    <property type="match status" value="1"/>
</dbReference>
<dbReference type="Gene3D" id="3.30.420.10">
    <property type="entry name" value="Ribonuclease H-like superfamily/Ribonuclease H"/>
    <property type="match status" value="1"/>
</dbReference>
<dbReference type="GO" id="GO:0003676">
    <property type="term" value="F:nucleic acid binding"/>
    <property type="evidence" value="ECO:0007669"/>
    <property type="project" value="InterPro"/>
</dbReference>
<feature type="compositionally biased region" description="Basic residues" evidence="1">
    <location>
        <begin position="285"/>
        <end position="301"/>
    </location>
</feature>
<protein>
    <submittedName>
        <fullName evidence="2">Transposable element tcb2 transposase</fullName>
    </submittedName>
</protein>
<dbReference type="Proteomes" id="UP000595437">
    <property type="component" value="Chromosome 5"/>
</dbReference>
<dbReference type="AlphaFoldDB" id="A0A7T8KG50"/>
<feature type="region of interest" description="Disordered" evidence="1">
    <location>
        <begin position="192"/>
        <end position="215"/>
    </location>
</feature>
<dbReference type="OrthoDB" id="6403936at2759"/>
<evidence type="ECO:0000256" key="1">
    <source>
        <dbReference type="SAM" id="MobiDB-lite"/>
    </source>
</evidence>
<dbReference type="PANTHER" id="PTHR46068">
    <property type="entry name" value="PROTEIN CBG27172"/>
    <property type="match status" value="1"/>
</dbReference>
<dbReference type="InterPro" id="IPR036397">
    <property type="entry name" value="RNaseH_sf"/>
</dbReference>